<dbReference type="RefSeq" id="WP_068648570.1">
    <property type="nucleotide sequence ID" value="NZ_CP043611.1"/>
</dbReference>
<gene>
    <name evidence="1" type="ORF">PBAT_08655</name>
</gene>
<reference evidence="1 2" key="1">
    <citation type="submission" date="2016-03" db="EMBL/GenBank/DDBJ databases">
        <title>Draft genome sequence of Paenibacillus antarcticus CECT 5836.</title>
        <authorList>
            <person name="Shin S.-K."/>
            <person name="Yi H."/>
        </authorList>
    </citation>
    <scope>NUCLEOTIDE SEQUENCE [LARGE SCALE GENOMIC DNA]</scope>
    <source>
        <strain evidence="1 2">CECT 5836</strain>
    </source>
</reference>
<proteinExistence type="predicted"/>
<evidence type="ECO:0000313" key="1">
    <source>
        <dbReference type="EMBL" id="OAB46738.1"/>
    </source>
</evidence>
<keyword evidence="2" id="KW-1185">Reference proteome</keyword>
<sequence length="66" mass="7446">MNFEEMLLDYVGRSVEVFFANSFNTGILISVGSGIFTILTTDSTYQSPDEELTIFTQQVSFIRILV</sequence>
<comment type="caution">
    <text evidence="1">The sequence shown here is derived from an EMBL/GenBank/DDBJ whole genome shotgun (WGS) entry which is preliminary data.</text>
</comment>
<accession>A0A168PGI2</accession>
<protein>
    <submittedName>
        <fullName evidence="1">Uncharacterized protein</fullName>
    </submittedName>
</protein>
<evidence type="ECO:0000313" key="2">
    <source>
        <dbReference type="Proteomes" id="UP000077355"/>
    </source>
</evidence>
<dbReference type="AlphaFoldDB" id="A0A168PGI2"/>
<dbReference type="Proteomes" id="UP000077355">
    <property type="component" value="Unassembled WGS sequence"/>
</dbReference>
<dbReference type="OrthoDB" id="2627454at2"/>
<name>A0A168PGI2_9BACL</name>
<dbReference type="EMBL" id="LVJI01000014">
    <property type="protein sequence ID" value="OAB46738.1"/>
    <property type="molecule type" value="Genomic_DNA"/>
</dbReference>
<organism evidence="1 2">
    <name type="scientific">Paenibacillus antarcticus</name>
    <dbReference type="NCBI Taxonomy" id="253703"/>
    <lineage>
        <taxon>Bacteria</taxon>
        <taxon>Bacillati</taxon>
        <taxon>Bacillota</taxon>
        <taxon>Bacilli</taxon>
        <taxon>Bacillales</taxon>
        <taxon>Paenibacillaceae</taxon>
        <taxon>Paenibacillus</taxon>
    </lineage>
</organism>